<evidence type="ECO:0000256" key="5">
    <source>
        <dbReference type="ARBA" id="ARBA00022519"/>
    </source>
</evidence>
<name>A0A250AYN0_9GAMM</name>
<dbReference type="Gene3D" id="1.10.3720.10">
    <property type="entry name" value="MetI-like"/>
    <property type="match status" value="1"/>
</dbReference>
<dbReference type="PANTHER" id="PTHR42929">
    <property type="entry name" value="INNER MEMBRANE ABC TRANSPORTER PERMEASE PROTEIN YDCU-RELATED-RELATED"/>
    <property type="match status" value="1"/>
</dbReference>
<keyword evidence="4" id="KW-1003">Cell membrane</keyword>
<evidence type="ECO:0000256" key="3">
    <source>
        <dbReference type="ARBA" id="ARBA00022448"/>
    </source>
</evidence>
<organism evidence="12 13">
    <name type="scientific">Gibbsiella quercinecans</name>
    <dbReference type="NCBI Taxonomy" id="929813"/>
    <lineage>
        <taxon>Bacteria</taxon>
        <taxon>Pseudomonadati</taxon>
        <taxon>Pseudomonadota</taxon>
        <taxon>Gammaproteobacteria</taxon>
        <taxon>Enterobacterales</taxon>
        <taxon>Yersiniaceae</taxon>
        <taxon>Gibbsiella</taxon>
    </lineage>
</organism>
<evidence type="ECO:0000256" key="10">
    <source>
        <dbReference type="SAM" id="MobiDB-lite"/>
    </source>
</evidence>
<dbReference type="GO" id="GO:0055085">
    <property type="term" value="P:transmembrane transport"/>
    <property type="evidence" value="ECO:0007669"/>
    <property type="project" value="InterPro"/>
</dbReference>
<evidence type="ECO:0000256" key="1">
    <source>
        <dbReference type="ARBA" id="ARBA00004429"/>
    </source>
</evidence>
<evidence type="ECO:0000259" key="11">
    <source>
        <dbReference type="PROSITE" id="PS50928"/>
    </source>
</evidence>
<dbReference type="PANTHER" id="PTHR42929:SF5">
    <property type="entry name" value="ABC TRANSPORTER PERMEASE PROTEIN"/>
    <property type="match status" value="1"/>
</dbReference>
<evidence type="ECO:0000313" key="12">
    <source>
        <dbReference type="EMBL" id="ATA19080.1"/>
    </source>
</evidence>
<protein>
    <submittedName>
        <fullName evidence="12">Polyamine ABC transporter substrate-binding protein</fullName>
    </submittedName>
</protein>
<proteinExistence type="inferred from homology"/>
<feature type="transmembrane region" description="Helical" evidence="9">
    <location>
        <begin position="239"/>
        <end position="261"/>
    </location>
</feature>
<evidence type="ECO:0000256" key="8">
    <source>
        <dbReference type="ARBA" id="ARBA00023136"/>
    </source>
</evidence>
<feature type="compositionally biased region" description="Polar residues" evidence="10">
    <location>
        <begin position="1"/>
        <end position="27"/>
    </location>
</feature>
<dbReference type="PROSITE" id="PS50928">
    <property type="entry name" value="ABC_TM1"/>
    <property type="match status" value="1"/>
</dbReference>
<evidence type="ECO:0000256" key="2">
    <source>
        <dbReference type="ARBA" id="ARBA00007069"/>
    </source>
</evidence>
<dbReference type="GO" id="GO:0005886">
    <property type="term" value="C:plasma membrane"/>
    <property type="evidence" value="ECO:0007669"/>
    <property type="project" value="UniProtKB-SubCell"/>
</dbReference>
<gene>
    <name evidence="12" type="ORF">AWC35_06810</name>
</gene>
<feature type="transmembrane region" description="Helical" evidence="9">
    <location>
        <begin position="38"/>
        <end position="61"/>
    </location>
</feature>
<feature type="domain" description="ABC transmembrane type-1" evidence="11">
    <location>
        <begin position="203"/>
        <end position="409"/>
    </location>
</feature>
<dbReference type="AlphaFoldDB" id="A0A250AYN0"/>
<keyword evidence="13" id="KW-1185">Reference proteome</keyword>
<feature type="transmembrane region" description="Helical" evidence="9">
    <location>
        <begin position="386"/>
        <end position="409"/>
    </location>
</feature>
<feature type="transmembrane region" description="Helical" evidence="9">
    <location>
        <begin position="207"/>
        <end position="227"/>
    </location>
</feature>
<keyword evidence="5" id="KW-0997">Cell inner membrane</keyword>
<feature type="region of interest" description="Disordered" evidence="10">
    <location>
        <begin position="1"/>
        <end position="30"/>
    </location>
</feature>
<dbReference type="SUPFAM" id="SSF161098">
    <property type="entry name" value="MetI-like"/>
    <property type="match status" value="1"/>
</dbReference>
<dbReference type="CDD" id="cd06261">
    <property type="entry name" value="TM_PBP2"/>
    <property type="match status" value="1"/>
</dbReference>
<dbReference type="KEGG" id="gqu:AWC35_06810"/>
<evidence type="ECO:0000256" key="6">
    <source>
        <dbReference type="ARBA" id="ARBA00022692"/>
    </source>
</evidence>
<comment type="similarity">
    <text evidence="2">Belongs to the binding-protein-dependent transport system permease family. CysTW subfamily.</text>
</comment>
<feature type="transmembrane region" description="Helical" evidence="9">
    <location>
        <begin position="289"/>
        <end position="310"/>
    </location>
</feature>
<keyword evidence="7 9" id="KW-1133">Transmembrane helix</keyword>
<evidence type="ECO:0000256" key="7">
    <source>
        <dbReference type="ARBA" id="ARBA00022989"/>
    </source>
</evidence>
<comment type="subcellular location">
    <subcellularLocation>
        <location evidence="1">Cell inner membrane</location>
        <topology evidence="1">Multi-pass membrane protein</topology>
    </subcellularLocation>
    <subcellularLocation>
        <location evidence="9">Cell membrane</location>
        <topology evidence="9">Multi-pass membrane protein</topology>
    </subcellularLocation>
</comment>
<evidence type="ECO:0000256" key="9">
    <source>
        <dbReference type="RuleBase" id="RU363032"/>
    </source>
</evidence>
<dbReference type="EMBL" id="CP014136">
    <property type="protein sequence ID" value="ATA19080.1"/>
    <property type="molecule type" value="Genomic_DNA"/>
</dbReference>
<dbReference type="RefSeq" id="WP_413541225.1">
    <property type="nucleotide sequence ID" value="NZ_CP014136.1"/>
</dbReference>
<accession>A0A250AYN0</accession>
<dbReference type="Pfam" id="PF00528">
    <property type="entry name" value="BPD_transp_1"/>
    <property type="match status" value="1"/>
</dbReference>
<keyword evidence="8 9" id="KW-0472">Membrane</keyword>
<keyword evidence="3 9" id="KW-0813">Transport</keyword>
<dbReference type="Proteomes" id="UP000217182">
    <property type="component" value="Chromosome"/>
</dbReference>
<keyword evidence="6 9" id="KW-0812">Transmembrane</keyword>
<evidence type="ECO:0000313" key="13">
    <source>
        <dbReference type="Proteomes" id="UP000217182"/>
    </source>
</evidence>
<dbReference type="InterPro" id="IPR000515">
    <property type="entry name" value="MetI-like"/>
</dbReference>
<reference evidence="12 13" key="1">
    <citation type="submission" date="2016-01" db="EMBL/GenBank/DDBJ databases">
        <authorList>
            <person name="Oliw E.H."/>
        </authorList>
    </citation>
    <scope>NUCLEOTIDE SEQUENCE [LARGE SCALE GENOMIC DNA]</scope>
    <source>
        <strain evidence="12 13">FRB97</strain>
    </source>
</reference>
<evidence type="ECO:0000256" key="4">
    <source>
        <dbReference type="ARBA" id="ARBA00022475"/>
    </source>
</evidence>
<feature type="transmembrane region" description="Helical" evidence="9">
    <location>
        <begin position="342"/>
        <end position="366"/>
    </location>
</feature>
<sequence length="422" mass="46601">MSQNTLMDNTVDNNPKTQAPPQTQRFSKGNGAKTRRSLWLIAPLLIFVVVCFLFPIGAILIKSVQNPELQETMPTTLVALEKWDGQILPDETLFASVGQDLIAARESGKIATIAKRMSYEDSSFRRLITGTPRAMPKDGNDVKGTLIKALPQWGELSTWHALQRAAAPVTPYYLLAVFDRKVNIDNGSIEKLPADQALYVNVLLRTLWMATVVTLLCVGFGYPLAYWLSKQPTGRANVLMILVLLPFWTSLIVRTASWIVLLQSGGLINRALLGLNIIDHPLTLVFNRIGVYISMTHILMPFIVLPLYAVMKGISPNYVRAAISLGAHPFSAFWRVYVPQTYAGVTAGALLVFMMAIGYYVTPALLGGPEDQMVSYFVAFFTNTTMNWGMAAALGTQLLVIVMLLYVVYIRVTRTSAEAAAH</sequence>
<dbReference type="InterPro" id="IPR035906">
    <property type="entry name" value="MetI-like_sf"/>
</dbReference>